<accession>A0A2R5GFX6</accession>
<comment type="caution">
    <text evidence="1">The sequence shown here is derived from an EMBL/GenBank/DDBJ whole genome shotgun (WGS) entry which is preliminary data.</text>
</comment>
<dbReference type="InterPro" id="IPR011333">
    <property type="entry name" value="SKP1/BTB/POZ_sf"/>
</dbReference>
<keyword evidence="2" id="KW-1185">Reference proteome</keyword>
<dbReference type="SUPFAM" id="SSF54695">
    <property type="entry name" value="POZ domain"/>
    <property type="match status" value="1"/>
</dbReference>
<dbReference type="InParanoid" id="A0A2R5GFX6"/>
<evidence type="ECO:0000313" key="1">
    <source>
        <dbReference type="EMBL" id="GBG29806.1"/>
    </source>
</evidence>
<dbReference type="EMBL" id="BEYU01000066">
    <property type="protein sequence ID" value="GBG29806.1"/>
    <property type="molecule type" value="Genomic_DNA"/>
</dbReference>
<reference evidence="1 2" key="1">
    <citation type="submission" date="2017-12" db="EMBL/GenBank/DDBJ databases">
        <title>Sequencing, de novo assembly and annotation of complete genome of a new Thraustochytrid species, strain FCC1311.</title>
        <authorList>
            <person name="Sedici K."/>
            <person name="Godart F."/>
            <person name="Aiese Cigliano R."/>
            <person name="Sanseverino W."/>
            <person name="Barakat M."/>
            <person name="Ortet P."/>
            <person name="Marechal E."/>
            <person name="Cagnac O."/>
            <person name="Amato A."/>
        </authorList>
    </citation>
    <scope>NUCLEOTIDE SEQUENCE [LARGE SCALE GENOMIC DNA]</scope>
</reference>
<dbReference type="AlphaFoldDB" id="A0A2R5GFX6"/>
<gene>
    <name evidence="1" type="ORF">FCC1311_060262</name>
</gene>
<name>A0A2R5GFX6_9STRA</name>
<dbReference type="Gene3D" id="3.30.710.10">
    <property type="entry name" value="Potassium Channel Kv1.1, Chain A"/>
    <property type="match status" value="1"/>
</dbReference>
<sequence length="793" mass="87796">MQTPNPMQAVRYDEITALEPCEVKCFVIGIAERLAIEAAHAQYLTRNSPDQLKNYAFLAANAAQRARESAHSGAPPQEMLTMARESFESVCTATLYVRSRVSECEHPPVPGNAGSFDRAVLSGDEQRISHELGQWANGTAREKIRSAFRRAAQWLSLRETRAAGLWMYSHLTRYAGALGDASLVAELQLALNSAISEGLEDVDPLLLAHAVLKKDRKMLPTSRAFLSRYKEAMKLSPECCWALAEHWLGGLRAEPTLETNDAVDIATIVLDLLLRSAPGPSDMTLVMLLYDLQRRVPAARGAMQRLLPRALELLPEVRPAAEEREDEPSRPAPYTREEVAAGALLVLGRGEPMPAAAQRLRSMERSTAVLELSLSILEDSPVRFARALTDQGWGARGDFFAMVAPMLAHRSEFVAAMAKFPTPLRNAFRARRADKFVNDLVGLVARPELSVVLRAHERSLPALAHYTGEENDAVLWLVRDISRLGFKAWSTGSALEKGMLSCLAVGRTRAAAVAGLKALDEIDWSARILPALSRALEAMISHRLLASHADLALRVLREHAPARTRLRQFAGSLGMLCGARENFQAQHVAEFAAHLPADGPRDVALLLENMLASVDAWRAGAGVLRRGWADKRGERVLEPAELEGLESEGLEPEEEAAESEKIRVQFAERGSVDRPRLAARSHYFRALLRPGAPWVDRNAPQGFPASAEGFEVFRTIAETNELPDAHFEVALELVPLADLFQFGRLRRWCEMRLLRALELNRHLIHERTVDFLPHMPFLQAGFRILSLDARGVL</sequence>
<protein>
    <recommendedName>
        <fullName evidence="3">BTB domain-containing protein</fullName>
    </recommendedName>
</protein>
<evidence type="ECO:0008006" key="3">
    <source>
        <dbReference type="Google" id="ProtNLM"/>
    </source>
</evidence>
<proteinExistence type="predicted"/>
<organism evidence="1 2">
    <name type="scientific">Hondaea fermentalgiana</name>
    <dbReference type="NCBI Taxonomy" id="2315210"/>
    <lineage>
        <taxon>Eukaryota</taxon>
        <taxon>Sar</taxon>
        <taxon>Stramenopiles</taxon>
        <taxon>Bigyra</taxon>
        <taxon>Labyrinthulomycetes</taxon>
        <taxon>Thraustochytrida</taxon>
        <taxon>Thraustochytriidae</taxon>
        <taxon>Hondaea</taxon>
    </lineage>
</organism>
<evidence type="ECO:0000313" key="2">
    <source>
        <dbReference type="Proteomes" id="UP000241890"/>
    </source>
</evidence>
<dbReference type="Proteomes" id="UP000241890">
    <property type="component" value="Unassembled WGS sequence"/>
</dbReference>